<keyword evidence="2" id="KW-1185">Reference proteome</keyword>
<evidence type="ECO:0000313" key="1">
    <source>
        <dbReference type="EMBL" id="RHW33515.1"/>
    </source>
</evidence>
<protein>
    <recommendedName>
        <fullName evidence="3">DUF2922 domain-containing protein</fullName>
    </recommendedName>
</protein>
<dbReference type="EMBL" id="QWEH01000003">
    <property type="protein sequence ID" value="RHW33515.1"/>
    <property type="molecule type" value="Genomic_DNA"/>
</dbReference>
<accession>A0A417YJN9</accession>
<gene>
    <name evidence="1" type="ORF">D1B32_05580</name>
</gene>
<dbReference type="AlphaFoldDB" id="A0A417YJN9"/>
<evidence type="ECO:0008006" key="3">
    <source>
        <dbReference type="Google" id="ProtNLM"/>
    </source>
</evidence>
<sequence length="67" mass="7508">MEYETKVHFKDGSTASMPILPNEFDGNMFKKLETAISTDSDIIVYGTNGQIVRKARTVHSIEFVIKG</sequence>
<dbReference type="RefSeq" id="WP_118888853.1">
    <property type="nucleotide sequence ID" value="NZ_PHUT01000003.1"/>
</dbReference>
<dbReference type="OrthoDB" id="9954978at2"/>
<evidence type="ECO:0000313" key="2">
    <source>
        <dbReference type="Proteomes" id="UP000285456"/>
    </source>
</evidence>
<proteinExistence type="predicted"/>
<organism evidence="1 2">
    <name type="scientific">Oceanobacillus profundus</name>
    <dbReference type="NCBI Taxonomy" id="372463"/>
    <lineage>
        <taxon>Bacteria</taxon>
        <taxon>Bacillati</taxon>
        <taxon>Bacillota</taxon>
        <taxon>Bacilli</taxon>
        <taxon>Bacillales</taxon>
        <taxon>Bacillaceae</taxon>
        <taxon>Oceanobacillus</taxon>
    </lineage>
</organism>
<dbReference type="Proteomes" id="UP000285456">
    <property type="component" value="Unassembled WGS sequence"/>
</dbReference>
<reference evidence="1 2" key="1">
    <citation type="journal article" date="2007" name="Int. J. Syst. Evol. Microbiol.">
        <title>Oceanobacillus profundus sp. nov., isolated from a deep-sea sediment core.</title>
        <authorList>
            <person name="Kim Y.G."/>
            <person name="Choi D.H."/>
            <person name="Hyun S."/>
            <person name="Cho B.C."/>
        </authorList>
    </citation>
    <scope>NUCLEOTIDE SEQUENCE [LARGE SCALE GENOMIC DNA]</scope>
    <source>
        <strain evidence="1 2">DSM 18246</strain>
    </source>
</reference>
<name>A0A417YJN9_9BACI</name>
<comment type="caution">
    <text evidence="1">The sequence shown here is derived from an EMBL/GenBank/DDBJ whole genome shotgun (WGS) entry which is preliminary data.</text>
</comment>